<evidence type="ECO:0000313" key="2">
    <source>
        <dbReference type="EMBL" id="KAK5864373.1"/>
    </source>
</evidence>
<keyword evidence="3" id="KW-1185">Reference proteome</keyword>
<proteinExistence type="predicted"/>
<dbReference type="EMBL" id="JAUZQC010000010">
    <property type="protein sequence ID" value="KAK5864373.1"/>
    <property type="molecule type" value="Genomic_DNA"/>
</dbReference>
<feature type="compositionally biased region" description="Basic residues" evidence="1">
    <location>
        <begin position="66"/>
        <end position="82"/>
    </location>
</feature>
<feature type="region of interest" description="Disordered" evidence="1">
    <location>
        <begin position="39"/>
        <end position="94"/>
    </location>
</feature>
<evidence type="ECO:0000313" key="3">
    <source>
        <dbReference type="Proteomes" id="UP001346869"/>
    </source>
</evidence>
<organism evidence="2 3">
    <name type="scientific">Eleginops maclovinus</name>
    <name type="common">Patagonian blennie</name>
    <name type="synonym">Eleginus maclovinus</name>
    <dbReference type="NCBI Taxonomy" id="56733"/>
    <lineage>
        <taxon>Eukaryota</taxon>
        <taxon>Metazoa</taxon>
        <taxon>Chordata</taxon>
        <taxon>Craniata</taxon>
        <taxon>Vertebrata</taxon>
        <taxon>Euteleostomi</taxon>
        <taxon>Actinopterygii</taxon>
        <taxon>Neopterygii</taxon>
        <taxon>Teleostei</taxon>
        <taxon>Neoteleostei</taxon>
        <taxon>Acanthomorphata</taxon>
        <taxon>Eupercaria</taxon>
        <taxon>Perciformes</taxon>
        <taxon>Notothenioidei</taxon>
        <taxon>Eleginopidae</taxon>
        <taxon>Eleginops</taxon>
    </lineage>
</organism>
<reference evidence="2 3" key="1">
    <citation type="journal article" date="2023" name="Genes (Basel)">
        <title>Chromosome-Level Genome Assembly and Circadian Gene Repertoire of the Patagonia Blennie Eleginops maclovinus-The Closest Ancestral Proxy of Antarctic Cryonotothenioids.</title>
        <authorList>
            <person name="Cheng C.C."/>
            <person name="Rivera-Colon A.G."/>
            <person name="Minhas B.F."/>
            <person name="Wilson L."/>
            <person name="Rayamajhi N."/>
            <person name="Vargas-Chacoff L."/>
            <person name="Catchen J.M."/>
        </authorList>
    </citation>
    <scope>NUCLEOTIDE SEQUENCE [LARGE SCALE GENOMIC DNA]</scope>
    <source>
        <strain evidence="2">JMC-PN-2008</strain>
    </source>
</reference>
<sequence>MAFLTLLSSSSSSSSCDGSSFLSVCSLRFINRSTISPQLDVVGGGGSLGETSAHHLRPNEVQAIKQQKKKKKKKKKRKKKEEKKKSVWEEQQRRGSRLLTHLDALSF</sequence>
<evidence type="ECO:0000256" key="1">
    <source>
        <dbReference type="SAM" id="MobiDB-lite"/>
    </source>
</evidence>
<dbReference type="AlphaFoldDB" id="A0AAN8ALH1"/>
<accession>A0AAN8ALH1</accession>
<protein>
    <submittedName>
        <fullName evidence="2">Uncharacterized protein</fullName>
    </submittedName>
</protein>
<reference evidence="2 3" key="2">
    <citation type="journal article" date="2023" name="Mol. Biol. Evol.">
        <title>Genomics of Secondarily Temperate Adaptation in the Only Non-Antarctic Icefish.</title>
        <authorList>
            <person name="Rivera-Colon A.G."/>
            <person name="Rayamajhi N."/>
            <person name="Minhas B.F."/>
            <person name="Madrigal G."/>
            <person name="Bilyk K.T."/>
            <person name="Yoon V."/>
            <person name="Hune M."/>
            <person name="Gregory S."/>
            <person name="Cheng C.H.C."/>
            <person name="Catchen J.M."/>
        </authorList>
    </citation>
    <scope>NUCLEOTIDE SEQUENCE [LARGE SCALE GENOMIC DNA]</scope>
    <source>
        <strain evidence="2">JMC-PN-2008</strain>
    </source>
</reference>
<feature type="compositionally biased region" description="Basic and acidic residues" evidence="1">
    <location>
        <begin position="83"/>
        <end position="93"/>
    </location>
</feature>
<feature type="region of interest" description="Disordered" evidence="1">
    <location>
        <begin position="1"/>
        <end position="20"/>
    </location>
</feature>
<gene>
    <name evidence="2" type="ORF">PBY51_015619</name>
</gene>
<dbReference type="Proteomes" id="UP001346869">
    <property type="component" value="Unassembled WGS sequence"/>
</dbReference>
<name>A0AAN8ALH1_ELEMC</name>
<comment type="caution">
    <text evidence="2">The sequence shown here is derived from an EMBL/GenBank/DDBJ whole genome shotgun (WGS) entry which is preliminary data.</text>
</comment>